<dbReference type="Pfam" id="PF03102">
    <property type="entry name" value="NeuB"/>
    <property type="match status" value="1"/>
</dbReference>
<dbReference type="InterPro" id="IPR013785">
    <property type="entry name" value="Aldolase_TIM"/>
</dbReference>
<dbReference type="InterPro" id="IPR036732">
    <property type="entry name" value="AFP_Neu5c_C_sf"/>
</dbReference>
<evidence type="ECO:0000313" key="3">
    <source>
        <dbReference type="Proteomes" id="UP001208935"/>
    </source>
</evidence>
<evidence type="ECO:0000259" key="1">
    <source>
        <dbReference type="PROSITE" id="PS50844"/>
    </source>
</evidence>
<dbReference type="PANTHER" id="PTHR42966">
    <property type="entry name" value="N-ACETYLNEURAMINATE SYNTHASE"/>
    <property type="match status" value="1"/>
</dbReference>
<dbReference type="Gene3D" id="3.90.1210.10">
    <property type="entry name" value="Antifreeze-like/N-acetylneuraminic acid synthase C-terminal domain"/>
    <property type="match status" value="1"/>
</dbReference>
<name>A0ABT3KQ12_9BURK</name>
<dbReference type="InterPro" id="IPR013974">
    <property type="entry name" value="SAF"/>
</dbReference>
<dbReference type="InterPro" id="IPR006190">
    <property type="entry name" value="SAF_AFP_Neu5Ac"/>
</dbReference>
<accession>A0ABT3KQ12</accession>
<reference evidence="3" key="1">
    <citation type="submission" date="2023-07" db="EMBL/GenBank/DDBJ databases">
        <title>Verminephrobacter genomes.</title>
        <authorList>
            <person name="Lund M.B."/>
        </authorList>
    </citation>
    <scope>NUCLEOTIDE SEQUENCE [LARGE SCALE GENOMIC DNA]</scope>
    <source>
        <strain evidence="3">AtM5-05</strain>
    </source>
</reference>
<feature type="domain" description="AFP-like" evidence="1">
    <location>
        <begin position="293"/>
        <end position="353"/>
    </location>
</feature>
<dbReference type="SUPFAM" id="SSF51269">
    <property type="entry name" value="AFP III-like domain"/>
    <property type="match status" value="1"/>
</dbReference>
<dbReference type="RefSeq" id="WP_265258824.1">
    <property type="nucleotide sequence ID" value="NZ_QZCV01000003.1"/>
</dbReference>
<organism evidence="2 3">
    <name type="scientific">Verminephrobacter aporrectodeae subsp. tuberculatae</name>
    <dbReference type="NCBI Taxonomy" id="1110392"/>
    <lineage>
        <taxon>Bacteria</taxon>
        <taxon>Pseudomonadati</taxon>
        <taxon>Pseudomonadota</taxon>
        <taxon>Betaproteobacteria</taxon>
        <taxon>Burkholderiales</taxon>
        <taxon>Comamonadaceae</taxon>
        <taxon>Verminephrobacter</taxon>
    </lineage>
</organism>
<dbReference type="Gene3D" id="3.20.20.70">
    <property type="entry name" value="Aldolase class I"/>
    <property type="match status" value="1"/>
</dbReference>
<dbReference type="PANTHER" id="PTHR42966:SF1">
    <property type="entry name" value="SIALIC ACID SYNTHASE"/>
    <property type="match status" value="1"/>
</dbReference>
<sequence>MDFISRQFDFQPGERCIVIGEIGVNHNRQEDMLFRLIDEGIAAGLDVIKLQRFKADEEIAAQAPTTDYQKLAGSGAGQLQMARNLELPDEWLVKAFDYCKQRGVGFLCTAFDHSSVDFLADQLGCKTVKIPSPEVSNKPLLQHMARKFDGLLLSTGASYLGEVANAIEWIADVGPRELALMHCLSEYPAPVAQANLRAMSSMRAAFHVPVGYSDHTPGQVVAVVAVGLGAAMLEKHYTLDKNLPGPDHQASLDIPELRSFVAAVRDASSCLGDGVKRPVPAEIANRPLIRKSVVCAAPAIAAGTAISAAMLGVKRPWIRGAVEPFEIGTILGLPLRRDKRHDEAILWSDFHEHD</sequence>
<dbReference type="EMBL" id="QZCW01000001">
    <property type="protein sequence ID" value="MCW5320014.1"/>
    <property type="molecule type" value="Genomic_DNA"/>
</dbReference>
<proteinExistence type="predicted"/>
<dbReference type="InterPro" id="IPR051690">
    <property type="entry name" value="PseI-like"/>
</dbReference>
<gene>
    <name evidence="2" type="ORF">D5039_02130</name>
</gene>
<dbReference type="Pfam" id="PF08666">
    <property type="entry name" value="SAF"/>
    <property type="match status" value="1"/>
</dbReference>
<dbReference type="SUPFAM" id="SSF51569">
    <property type="entry name" value="Aldolase"/>
    <property type="match status" value="1"/>
</dbReference>
<evidence type="ECO:0000313" key="2">
    <source>
        <dbReference type="EMBL" id="MCW5320014.1"/>
    </source>
</evidence>
<comment type="caution">
    <text evidence="2">The sequence shown here is derived from an EMBL/GenBank/DDBJ whole genome shotgun (WGS) entry which is preliminary data.</text>
</comment>
<dbReference type="InterPro" id="IPR013132">
    <property type="entry name" value="PseI/NeuA/B-like_N"/>
</dbReference>
<protein>
    <submittedName>
        <fullName evidence="2">N-acylneuraminate-9-phosphate synthase</fullName>
    </submittedName>
</protein>
<dbReference type="PROSITE" id="PS50844">
    <property type="entry name" value="AFP_LIKE"/>
    <property type="match status" value="1"/>
</dbReference>
<dbReference type="Proteomes" id="UP001208935">
    <property type="component" value="Unassembled WGS sequence"/>
</dbReference>
<keyword evidence="3" id="KW-1185">Reference proteome</keyword>